<comment type="caution">
    <text evidence="4">The sequence shown here is derived from an EMBL/GenBank/DDBJ whole genome shotgun (WGS) entry which is preliminary data.</text>
</comment>
<dbReference type="InterPro" id="IPR001300">
    <property type="entry name" value="Peptidase_C2_calpain_cat"/>
</dbReference>
<dbReference type="PROSITE" id="PS50203">
    <property type="entry name" value="CALPAIN_CAT"/>
    <property type="match status" value="1"/>
</dbReference>
<dbReference type="RefSeq" id="WP_144354226.1">
    <property type="nucleotide sequence ID" value="NZ_CBCRVV010000010.1"/>
</dbReference>
<proteinExistence type="predicted"/>
<accession>A0A556QEK5</accession>
<dbReference type="GO" id="GO:0006508">
    <property type="term" value="P:proteolysis"/>
    <property type="evidence" value="ECO:0007669"/>
    <property type="project" value="InterPro"/>
</dbReference>
<dbReference type="InterPro" id="IPR018247">
    <property type="entry name" value="EF_Hand_1_Ca_BS"/>
</dbReference>
<evidence type="ECO:0000259" key="3">
    <source>
        <dbReference type="PROSITE" id="PS50203"/>
    </source>
</evidence>
<reference evidence="4 5" key="1">
    <citation type="submission" date="2019-07" db="EMBL/GenBank/DDBJ databases">
        <title>Description of 53C-WASEF.</title>
        <authorList>
            <person name="Pitt A."/>
            <person name="Hahn M.W."/>
        </authorList>
    </citation>
    <scope>NUCLEOTIDE SEQUENCE [LARGE SCALE GENOMIC DNA]</scope>
    <source>
        <strain evidence="4 5">53C-WASEF</strain>
    </source>
</reference>
<name>A0A556QEK5_9BACT</name>
<dbReference type="OrthoDB" id="184467at2"/>
<keyword evidence="2" id="KW-0732">Signal</keyword>
<dbReference type="AlphaFoldDB" id="A0A556QEK5"/>
<evidence type="ECO:0000313" key="5">
    <source>
        <dbReference type="Proteomes" id="UP000315648"/>
    </source>
</evidence>
<evidence type="ECO:0000256" key="1">
    <source>
        <dbReference type="PROSITE-ProRule" id="PRU00239"/>
    </source>
</evidence>
<sequence>MKPHFLILLLLLTISGSVFAKTAPTFVESALAGFDAWDADHDGALTTAELDTAVASPSVKGEAAAAAAALARAARNKKQPIDAFTRDNIPRLASTLKITDSRDAEESPDPVRSTTSNLERYYDSALGKINARPRALFVGEPRLDRFRQGRLGTCFCLAPLTALAYSDPSAIPALFKSSPDGSRITVTFGQDNPVEIVALTDGEIALGTDTGGNGLWAATYEKAVGKLRLDSKPVASPATPYANATRGGSAGTMLSVLTGRSIRRFSCKPWLESATTPPVEAERKLGELRELLRSASREKRLMTAGTSSKTVKVPSLAANHAYAVLGYDEATDLVTVRDPHGQNFSPKGTPGLVNGYAVNEGIFRIPVPEIVRLMSGFAFALNTPEHIKGYPSADPAIAVPTS</sequence>
<dbReference type="SUPFAM" id="SSF54001">
    <property type="entry name" value="Cysteine proteinases"/>
    <property type="match status" value="1"/>
</dbReference>
<gene>
    <name evidence="4" type="ORF">FPL22_16945</name>
</gene>
<feature type="domain" description="Calpain catalytic" evidence="3">
    <location>
        <begin position="83"/>
        <end position="348"/>
    </location>
</feature>
<feature type="chain" id="PRO_5021956480" evidence="2">
    <location>
        <begin position="21"/>
        <end position="402"/>
    </location>
</feature>
<evidence type="ECO:0000256" key="2">
    <source>
        <dbReference type="SAM" id="SignalP"/>
    </source>
</evidence>
<dbReference type="GO" id="GO:0004198">
    <property type="term" value="F:calcium-dependent cysteine-type endopeptidase activity"/>
    <property type="evidence" value="ECO:0007669"/>
    <property type="project" value="InterPro"/>
</dbReference>
<dbReference type="PROSITE" id="PS00018">
    <property type="entry name" value="EF_HAND_1"/>
    <property type="match status" value="1"/>
</dbReference>
<keyword evidence="5" id="KW-1185">Reference proteome</keyword>
<evidence type="ECO:0000313" key="4">
    <source>
        <dbReference type="EMBL" id="TSJ75084.1"/>
    </source>
</evidence>
<dbReference type="InterPro" id="IPR038765">
    <property type="entry name" value="Papain-like_cys_pep_sf"/>
</dbReference>
<dbReference type="Proteomes" id="UP000315648">
    <property type="component" value="Unassembled WGS sequence"/>
</dbReference>
<feature type="signal peptide" evidence="2">
    <location>
        <begin position="1"/>
        <end position="20"/>
    </location>
</feature>
<organism evidence="4 5">
    <name type="scientific">Rariglobus hedericola</name>
    <dbReference type="NCBI Taxonomy" id="2597822"/>
    <lineage>
        <taxon>Bacteria</taxon>
        <taxon>Pseudomonadati</taxon>
        <taxon>Verrucomicrobiota</taxon>
        <taxon>Opitutia</taxon>
        <taxon>Opitutales</taxon>
        <taxon>Opitutaceae</taxon>
        <taxon>Rariglobus</taxon>
    </lineage>
</organism>
<dbReference type="Pfam" id="PF00648">
    <property type="entry name" value="Peptidase_C2"/>
    <property type="match status" value="1"/>
</dbReference>
<comment type="caution">
    <text evidence="1">Lacks conserved residue(s) required for the propagation of feature annotation.</text>
</comment>
<protein>
    <submittedName>
        <fullName evidence="4">Peptidase C2</fullName>
    </submittedName>
</protein>
<dbReference type="EMBL" id="VMBG01000004">
    <property type="protein sequence ID" value="TSJ75084.1"/>
    <property type="molecule type" value="Genomic_DNA"/>
</dbReference>